<dbReference type="GO" id="GO:0003677">
    <property type="term" value="F:DNA binding"/>
    <property type="evidence" value="ECO:0007669"/>
    <property type="project" value="InterPro"/>
</dbReference>
<comment type="caution">
    <text evidence="3">The sequence shown here is derived from an EMBL/GenBank/DDBJ whole genome shotgun (WGS) entry which is preliminary data.</text>
</comment>
<proteinExistence type="predicted"/>
<protein>
    <recommendedName>
        <fullName evidence="5">DNA glycosylase</fullName>
    </recommendedName>
</protein>
<dbReference type="GO" id="GO:0005634">
    <property type="term" value="C:nucleus"/>
    <property type="evidence" value="ECO:0007669"/>
    <property type="project" value="UniProtKB-SubCell"/>
</dbReference>
<dbReference type="SUPFAM" id="SSF48150">
    <property type="entry name" value="DNA-glycosylase"/>
    <property type="match status" value="1"/>
</dbReference>
<reference evidence="3 4" key="1">
    <citation type="journal article" date="2021" name="Sci. Rep.">
        <title>Genome sequencing of the multicellular alga Astrephomene provides insights into convergent evolution of germ-soma differentiation.</title>
        <authorList>
            <person name="Yamashita S."/>
            <person name="Yamamoto K."/>
            <person name="Matsuzaki R."/>
            <person name="Suzuki S."/>
            <person name="Yamaguchi H."/>
            <person name="Hirooka S."/>
            <person name="Minakuchi Y."/>
            <person name="Miyagishima S."/>
            <person name="Kawachi M."/>
            <person name="Toyoda A."/>
            <person name="Nozaki H."/>
        </authorList>
    </citation>
    <scope>NUCLEOTIDE SEQUENCE [LARGE SCALE GENOMIC DNA]</scope>
    <source>
        <strain evidence="3 4">NIES-4017</strain>
    </source>
</reference>
<organism evidence="3 4">
    <name type="scientific">Astrephomene gubernaculifera</name>
    <dbReference type="NCBI Taxonomy" id="47775"/>
    <lineage>
        <taxon>Eukaryota</taxon>
        <taxon>Viridiplantae</taxon>
        <taxon>Chlorophyta</taxon>
        <taxon>core chlorophytes</taxon>
        <taxon>Chlorophyceae</taxon>
        <taxon>CS clade</taxon>
        <taxon>Chlamydomonadales</taxon>
        <taxon>Astrephomenaceae</taxon>
        <taxon>Astrephomene</taxon>
    </lineage>
</organism>
<gene>
    <name evidence="3" type="ORF">Agub_g15755</name>
</gene>
<evidence type="ECO:0000313" key="3">
    <source>
        <dbReference type="EMBL" id="GFR53053.1"/>
    </source>
</evidence>
<dbReference type="PANTHER" id="PTHR15074">
    <property type="entry name" value="METHYL-CPG-BINDING PROTEIN"/>
    <property type="match status" value="1"/>
</dbReference>
<dbReference type="GO" id="GO:0003824">
    <property type="term" value="F:catalytic activity"/>
    <property type="evidence" value="ECO:0007669"/>
    <property type="project" value="InterPro"/>
</dbReference>
<dbReference type="Proteomes" id="UP001054857">
    <property type="component" value="Unassembled WGS sequence"/>
</dbReference>
<evidence type="ECO:0000256" key="1">
    <source>
        <dbReference type="ARBA" id="ARBA00004123"/>
    </source>
</evidence>
<dbReference type="GO" id="GO:0006281">
    <property type="term" value="P:DNA repair"/>
    <property type="evidence" value="ECO:0007669"/>
    <property type="project" value="InterPro"/>
</dbReference>
<dbReference type="InterPro" id="IPR045138">
    <property type="entry name" value="MeCP2/MBD4"/>
</dbReference>
<dbReference type="PANTHER" id="PTHR15074:SF0">
    <property type="entry name" value="METHYL-CPG-BINDING DOMAIN PROTEIN 4-LIKE PROTEIN"/>
    <property type="match status" value="1"/>
</dbReference>
<sequence>MAAADPRVLRDILRPLGLHTIRAARLRRFSEEYLSKQWSCPSQLHGVGSYAADAYHIFCRGRWRQVQPADKDLRRYCEWLAATGRSLAAGWRGGTEWCEGLNMRATHVLSCCLDW</sequence>
<evidence type="ECO:0000256" key="2">
    <source>
        <dbReference type="ARBA" id="ARBA00023242"/>
    </source>
</evidence>
<evidence type="ECO:0000313" key="4">
    <source>
        <dbReference type="Proteomes" id="UP001054857"/>
    </source>
</evidence>
<dbReference type="AlphaFoldDB" id="A0AAD3E424"/>
<dbReference type="EMBL" id="BMAR01000084">
    <property type="protein sequence ID" value="GFR53053.1"/>
    <property type="molecule type" value="Genomic_DNA"/>
</dbReference>
<name>A0AAD3E424_9CHLO</name>
<accession>A0AAD3E424</accession>
<comment type="subcellular location">
    <subcellularLocation>
        <location evidence="1">Nucleus</location>
    </subcellularLocation>
</comment>
<dbReference type="InterPro" id="IPR011257">
    <property type="entry name" value="DNA_glycosylase"/>
</dbReference>
<dbReference type="Gene3D" id="1.10.340.30">
    <property type="entry name" value="Hypothetical protein, domain 2"/>
    <property type="match status" value="1"/>
</dbReference>
<keyword evidence="4" id="KW-1185">Reference proteome</keyword>
<evidence type="ECO:0008006" key="5">
    <source>
        <dbReference type="Google" id="ProtNLM"/>
    </source>
</evidence>
<keyword evidence="2" id="KW-0539">Nucleus</keyword>